<feature type="compositionally biased region" description="Polar residues" evidence="1">
    <location>
        <begin position="194"/>
        <end position="206"/>
    </location>
</feature>
<reference evidence="2 3" key="1">
    <citation type="journal article" date="2011" name="Nat. Biotechnol.">
        <title>Comparative genomic analysis of the thermophilic biomass-degrading fungi Myceliophthora thermophila and Thielavia terrestris.</title>
        <authorList>
            <person name="Berka R.M."/>
            <person name="Grigoriev I.V."/>
            <person name="Otillar R."/>
            <person name="Salamov A."/>
            <person name="Grimwood J."/>
            <person name="Reid I."/>
            <person name="Ishmael N."/>
            <person name="John T."/>
            <person name="Darmond C."/>
            <person name="Moisan M.-C."/>
            <person name="Henrissat B."/>
            <person name="Coutinho P.M."/>
            <person name="Lombard V."/>
            <person name="Natvig D.O."/>
            <person name="Lindquist E."/>
            <person name="Schmutz J."/>
            <person name="Lucas S."/>
            <person name="Harris P."/>
            <person name="Powlowski J."/>
            <person name="Bellemare A."/>
            <person name="Taylor D."/>
            <person name="Butler G."/>
            <person name="de Vries R.P."/>
            <person name="Allijn I.E."/>
            <person name="van den Brink J."/>
            <person name="Ushinsky S."/>
            <person name="Storms R."/>
            <person name="Powell A.J."/>
            <person name="Paulsen I.T."/>
            <person name="Elbourne L.D.H."/>
            <person name="Baker S.E."/>
            <person name="Magnuson J."/>
            <person name="LaBoissiere S."/>
            <person name="Clutterbuck A.J."/>
            <person name="Martinez D."/>
            <person name="Wogulis M."/>
            <person name="de Leon A.L."/>
            <person name="Rey M.W."/>
            <person name="Tsang A."/>
        </authorList>
    </citation>
    <scope>NUCLEOTIDE SEQUENCE [LARGE SCALE GENOMIC DNA]</scope>
    <source>
        <strain evidence="3">ATCC 42464 / BCRC 31852 / DSM 1799</strain>
    </source>
</reference>
<feature type="compositionally biased region" description="Polar residues" evidence="1">
    <location>
        <begin position="76"/>
        <end position="87"/>
    </location>
</feature>
<dbReference type="Proteomes" id="UP000007322">
    <property type="component" value="Chromosome 7"/>
</dbReference>
<dbReference type="eggNOG" id="ENOG502T66P">
    <property type="taxonomic scope" value="Eukaryota"/>
</dbReference>
<gene>
    <name evidence="2" type="ORF">MYCTH_2312984</name>
</gene>
<feature type="region of interest" description="Disordered" evidence="1">
    <location>
        <begin position="58"/>
        <end position="130"/>
    </location>
</feature>
<organism evidence="2 3">
    <name type="scientific">Thermothelomyces thermophilus (strain ATCC 42464 / BCRC 31852 / DSM 1799)</name>
    <name type="common">Sporotrichum thermophile</name>
    <dbReference type="NCBI Taxonomy" id="573729"/>
    <lineage>
        <taxon>Eukaryota</taxon>
        <taxon>Fungi</taxon>
        <taxon>Dikarya</taxon>
        <taxon>Ascomycota</taxon>
        <taxon>Pezizomycotina</taxon>
        <taxon>Sordariomycetes</taxon>
        <taxon>Sordariomycetidae</taxon>
        <taxon>Sordariales</taxon>
        <taxon>Chaetomiaceae</taxon>
        <taxon>Thermothelomyces</taxon>
    </lineage>
</organism>
<accession>G2QNI6</accession>
<evidence type="ECO:0000256" key="1">
    <source>
        <dbReference type="SAM" id="MobiDB-lite"/>
    </source>
</evidence>
<dbReference type="InParanoid" id="G2QNI6"/>
<feature type="region of interest" description="Disordered" evidence="1">
    <location>
        <begin position="189"/>
        <end position="208"/>
    </location>
</feature>
<dbReference type="VEuPathDB" id="FungiDB:MYCTH_2312984"/>
<dbReference type="GeneID" id="11509933"/>
<dbReference type="RefSeq" id="XP_003667304.1">
    <property type="nucleotide sequence ID" value="XM_003667256.1"/>
</dbReference>
<dbReference type="EMBL" id="CP003008">
    <property type="protein sequence ID" value="AEO62059.1"/>
    <property type="molecule type" value="Genomic_DNA"/>
</dbReference>
<dbReference type="AlphaFoldDB" id="G2QNI6"/>
<evidence type="ECO:0000313" key="2">
    <source>
        <dbReference type="EMBL" id="AEO62059.1"/>
    </source>
</evidence>
<dbReference type="HOGENOM" id="CLU_031570_0_0_1"/>
<keyword evidence="3" id="KW-1185">Reference proteome</keyword>
<protein>
    <submittedName>
        <fullName evidence="2">Uncharacterized protein</fullName>
    </submittedName>
</protein>
<dbReference type="KEGG" id="mtm:MYCTH_2312984"/>
<name>G2QNI6_THET4</name>
<evidence type="ECO:0000313" key="3">
    <source>
        <dbReference type="Proteomes" id="UP000007322"/>
    </source>
</evidence>
<sequence length="404" mass="44690">MAFHTNLPLPPSTTLTRSVSDTLNRKLNFLENDSDADLFSGRPGQSLGRAVLARISSDPSSSTRKVLTRPIEYPGNSPSLADDTNPTGDGIRQSFPYYSRNTNNRRRDQRSLSESGSGIRGAYSRSLTTDTATAQAVKTARYPVLYEKLKAPAAAKKALKIWKERKQGAVGEIPAGALALETHDRPLLRDGRTASDNNGSGRTAQVQDPGEVYRCDRTPLPSAASPVTAPSTSGALVASRKARAANDFPPQHMTFFGPLLEQTKRGRRLRITCTLEKSYPNFHIECDYTYVDKSERVNSSQTDTRISSAVIRTRENIWIVVFEQMGYNEEFIKGLVGETEYARLDGDVGEPIKGHGKTSDLATVKVHKKIKIPEGFDLGGIWCKAADFYEMRIYVPAKEYKHKE</sequence>
<dbReference type="OrthoDB" id="4584025at2759"/>
<proteinExistence type="predicted"/>